<protein>
    <submittedName>
        <fullName evidence="1">NAD(P)-binding protein</fullName>
    </submittedName>
</protein>
<gene>
    <name evidence="1" type="ORF">GNY06_01890</name>
</gene>
<dbReference type="PANTHER" id="PTHR42923:SF3">
    <property type="entry name" value="PROTOPORPHYRINOGEN OXIDASE"/>
    <property type="match status" value="1"/>
</dbReference>
<proteinExistence type="predicted"/>
<reference evidence="1 2" key="1">
    <citation type="submission" date="2019-11" db="EMBL/GenBank/DDBJ databases">
        <title>Characterization of Elizabethkingia argenteiflava sp. nov., isolated from inner surface of Soybean Pods.</title>
        <authorList>
            <person name="Mo S."/>
        </authorList>
    </citation>
    <scope>NUCLEOTIDE SEQUENCE [LARGE SCALE GENOMIC DNA]</scope>
    <source>
        <strain evidence="1 2">YB22</strain>
    </source>
</reference>
<dbReference type="SUPFAM" id="SSF51905">
    <property type="entry name" value="FAD/NAD(P)-binding domain"/>
    <property type="match status" value="1"/>
</dbReference>
<dbReference type="PANTHER" id="PTHR42923">
    <property type="entry name" value="PROTOPORPHYRINOGEN OXIDASE"/>
    <property type="match status" value="1"/>
</dbReference>
<dbReference type="InterPro" id="IPR036188">
    <property type="entry name" value="FAD/NAD-bd_sf"/>
</dbReference>
<dbReference type="Pfam" id="PF13450">
    <property type="entry name" value="NAD_binding_8"/>
    <property type="match status" value="1"/>
</dbReference>
<dbReference type="RefSeq" id="WP_166518553.1">
    <property type="nucleotide sequence ID" value="NZ_JAAABJ010000211.1"/>
</dbReference>
<accession>A0A845PPC7</accession>
<dbReference type="AlphaFoldDB" id="A0A845PPC7"/>
<dbReference type="Proteomes" id="UP000553459">
    <property type="component" value="Unassembled WGS sequence"/>
</dbReference>
<keyword evidence="2" id="KW-1185">Reference proteome</keyword>
<dbReference type="GO" id="GO:0016491">
    <property type="term" value="F:oxidoreductase activity"/>
    <property type="evidence" value="ECO:0007669"/>
    <property type="project" value="TreeGrafter"/>
</dbReference>
<dbReference type="InterPro" id="IPR050464">
    <property type="entry name" value="Zeta_carotene_desat/Oxidored"/>
</dbReference>
<dbReference type="EMBL" id="JAAABJ010000211">
    <property type="protein sequence ID" value="NAW50189.1"/>
    <property type="molecule type" value="Genomic_DNA"/>
</dbReference>
<organism evidence="1 2">
    <name type="scientific">Elizabethkingia argenteiflava</name>
    <dbReference type="NCBI Taxonomy" id="2681556"/>
    <lineage>
        <taxon>Bacteria</taxon>
        <taxon>Pseudomonadati</taxon>
        <taxon>Bacteroidota</taxon>
        <taxon>Flavobacteriia</taxon>
        <taxon>Flavobacteriales</taxon>
        <taxon>Weeksellaceae</taxon>
        <taxon>Elizabethkingia</taxon>
    </lineage>
</organism>
<evidence type="ECO:0000313" key="2">
    <source>
        <dbReference type="Proteomes" id="UP000553459"/>
    </source>
</evidence>
<name>A0A845PPC7_9FLAO</name>
<comment type="caution">
    <text evidence="1">The sequence shown here is derived from an EMBL/GenBank/DDBJ whole genome shotgun (WGS) entry which is preliminary data.</text>
</comment>
<evidence type="ECO:0000313" key="1">
    <source>
        <dbReference type="EMBL" id="NAW50189.1"/>
    </source>
</evidence>
<dbReference type="Gene3D" id="3.50.50.60">
    <property type="entry name" value="FAD/NAD(P)-binding domain"/>
    <property type="match status" value="1"/>
</dbReference>
<sequence length="393" mass="45330">MVAVIGAGISGVSFSHYCALKDYKVKIFEKENRIGGCIEGHALMPEYIAELGAHTLTNKYRKVLEIIKDCHQQNKMIPLSDLKFELAEHNNLVAFIKRINLSELIFSIPQFLVTSKKNKSVREYYSAVLGNKNYESLFHFIFQAILCQNPDNFPAELLFRKRSRDPSFPKKFTLTGGITQFLESVVSQHQNIELHFNTEVTKITKKNGLYQLWCNEQKLLSASYLNFSCPPHITKALLQEIEPHVSDMINSLKLTNIESLLIDMGDLPALKKIKKSLIGIDQAFYSAIYHEVQGKKFWVFHFKGKVYNLEQKKNIIAHVLKTDPTKLQVLREKHSILPALQLHDLQKINLIQEEMRNKKIFLSTNWIAGLSMEDCCQRSFYEFKRMEALSTLE</sequence>